<protein>
    <submittedName>
        <fullName evidence="6">Flavin reductase (DIM6/NTAB) family NADH-FMN oxidoreductase RutF</fullName>
    </submittedName>
</protein>
<dbReference type="GO" id="GO:0016646">
    <property type="term" value="F:oxidoreductase activity, acting on the CH-NH group of donors, NAD or NADP as acceptor"/>
    <property type="evidence" value="ECO:0007669"/>
    <property type="project" value="UniProtKB-ARBA"/>
</dbReference>
<dbReference type="Pfam" id="PF01613">
    <property type="entry name" value="Flavin_Reduct"/>
    <property type="match status" value="1"/>
</dbReference>
<dbReference type="PANTHER" id="PTHR33798">
    <property type="entry name" value="FLAVOPROTEIN OXYGENASE"/>
    <property type="match status" value="1"/>
</dbReference>
<comment type="similarity">
    <text evidence="4">Belongs to the flavoredoxin family.</text>
</comment>
<dbReference type="AlphaFoldDB" id="A0A2W7MS08"/>
<proteinExistence type="inferred from homology"/>
<keyword evidence="3" id="KW-0288">FMN</keyword>
<evidence type="ECO:0000313" key="7">
    <source>
        <dbReference type="Proteomes" id="UP000248916"/>
    </source>
</evidence>
<name>A0A2W7MS08_9RHOB</name>
<dbReference type="RefSeq" id="WP_111539200.1">
    <property type="nucleotide sequence ID" value="NZ_QKZL01000048.1"/>
</dbReference>
<dbReference type="InterPro" id="IPR002563">
    <property type="entry name" value="Flavin_Rdtase-like_dom"/>
</dbReference>
<dbReference type="SMART" id="SM00903">
    <property type="entry name" value="Flavin_Reduct"/>
    <property type="match status" value="1"/>
</dbReference>
<comment type="cofactor">
    <cofactor evidence="1">
        <name>FMN</name>
        <dbReference type="ChEBI" id="CHEBI:58210"/>
    </cofactor>
</comment>
<comment type="caution">
    <text evidence="6">The sequence shown here is derived from an EMBL/GenBank/DDBJ whole genome shotgun (WGS) entry which is preliminary data.</text>
</comment>
<evidence type="ECO:0000256" key="2">
    <source>
        <dbReference type="ARBA" id="ARBA00022630"/>
    </source>
</evidence>
<sequence>MSVVDLDTLDQRDRYKLLCATVIPRPVAWVTTRSADGIVNAAPYSFFNVFGQDPALIILGVERKGGSAKDTARNIADCGEFVVNIATPALLEAMVASAAAYPSDVGEVDALGLATLPSSKVAPPRLADAPVALECRHRLTLNFSPERDIVIGEAVALAARDGMLDLDRMHVEWGGDWPVARLFADRYARLEEIGRHAIPTLPGGST</sequence>
<dbReference type="Proteomes" id="UP000248916">
    <property type="component" value="Unassembled WGS sequence"/>
</dbReference>
<evidence type="ECO:0000259" key="5">
    <source>
        <dbReference type="SMART" id="SM00903"/>
    </source>
</evidence>
<keyword evidence="2" id="KW-0285">Flavoprotein</keyword>
<dbReference type="InterPro" id="IPR012349">
    <property type="entry name" value="Split_barrel_FMN-bd"/>
</dbReference>
<keyword evidence="7" id="KW-1185">Reference proteome</keyword>
<gene>
    <name evidence="6" type="ORF">LX81_04253</name>
</gene>
<dbReference type="Gene3D" id="2.30.110.10">
    <property type="entry name" value="Electron Transport, Fmn-binding Protein, Chain A"/>
    <property type="match status" value="1"/>
</dbReference>
<evidence type="ECO:0000313" key="6">
    <source>
        <dbReference type="EMBL" id="PZX10333.1"/>
    </source>
</evidence>
<dbReference type="GO" id="GO:0010181">
    <property type="term" value="F:FMN binding"/>
    <property type="evidence" value="ECO:0007669"/>
    <property type="project" value="InterPro"/>
</dbReference>
<dbReference type="SUPFAM" id="SSF50475">
    <property type="entry name" value="FMN-binding split barrel"/>
    <property type="match status" value="1"/>
</dbReference>
<dbReference type="OrthoDB" id="9783347at2"/>
<dbReference type="PANTHER" id="PTHR33798:SF5">
    <property type="entry name" value="FLAVIN REDUCTASE LIKE DOMAIN-CONTAINING PROTEIN"/>
    <property type="match status" value="1"/>
</dbReference>
<feature type="domain" description="Flavin reductase like" evidence="5">
    <location>
        <begin position="20"/>
        <end position="172"/>
    </location>
</feature>
<dbReference type="EMBL" id="QKZL01000048">
    <property type="protein sequence ID" value="PZX10333.1"/>
    <property type="molecule type" value="Genomic_DNA"/>
</dbReference>
<reference evidence="6 7" key="1">
    <citation type="submission" date="2018-06" db="EMBL/GenBank/DDBJ databases">
        <title>Genomic Encyclopedia of Archaeal and Bacterial Type Strains, Phase II (KMG-II): from individual species to whole genera.</title>
        <authorList>
            <person name="Goeker M."/>
        </authorList>
    </citation>
    <scope>NUCLEOTIDE SEQUENCE [LARGE SCALE GENOMIC DNA]</scope>
    <source>
        <strain evidence="6 7">DSM 22009</strain>
    </source>
</reference>
<evidence type="ECO:0000256" key="1">
    <source>
        <dbReference type="ARBA" id="ARBA00001917"/>
    </source>
</evidence>
<evidence type="ECO:0000256" key="4">
    <source>
        <dbReference type="ARBA" id="ARBA00038054"/>
    </source>
</evidence>
<evidence type="ECO:0000256" key="3">
    <source>
        <dbReference type="ARBA" id="ARBA00022643"/>
    </source>
</evidence>
<accession>A0A2W7MS08</accession>
<organism evidence="6 7">
    <name type="scientific">Palleronia aestuarii</name>
    <dbReference type="NCBI Taxonomy" id="568105"/>
    <lineage>
        <taxon>Bacteria</taxon>
        <taxon>Pseudomonadati</taxon>
        <taxon>Pseudomonadota</taxon>
        <taxon>Alphaproteobacteria</taxon>
        <taxon>Rhodobacterales</taxon>
        <taxon>Roseobacteraceae</taxon>
        <taxon>Palleronia</taxon>
    </lineage>
</organism>